<dbReference type="InterPro" id="IPR013783">
    <property type="entry name" value="Ig-like_fold"/>
</dbReference>
<dbReference type="RefSeq" id="WP_189547813.1">
    <property type="nucleotide sequence ID" value="NZ_BMTF01000035.1"/>
</dbReference>
<dbReference type="PANTHER" id="PTHR11113:SF14">
    <property type="entry name" value="N-ACETYLGLUCOSAMINE-6-PHOSPHATE DEACETYLASE"/>
    <property type="match status" value="1"/>
</dbReference>
<dbReference type="Pfam" id="PF08125">
    <property type="entry name" value="Mannitol_dh_C"/>
    <property type="match status" value="1"/>
</dbReference>
<dbReference type="Proteomes" id="UP000660675">
    <property type="component" value="Unassembled WGS sequence"/>
</dbReference>
<dbReference type="InterPro" id="IPR008927">
    <property type="entry name" value="6-PGluconate_DH-like_C_sf"/>
</dbReference>
<dbReference type="InterPro" id="IPR032466">
    <property type="entry name" value="Metal_Hydrolase"/>
</dbReference>
<keyword evidence="6" id="KW-1185">Reference proteome</keyword>
<evidence type="ECO:0000259" key="3">
    <source>
        <dbReference type="Pfam" id="PF01979"/>
    </source>
</evidence>
<reference evidence="6" key="1">
    <citation type="journal article" date="2019" name="Int. J. Syst. Evol. Microbiol.">
        <title>The Global Catalogue of Microorganisms (GCM) 10K type strain sequencing project: providing services to taxonomists for standard genome sequencing and annotation.</title>
        <authorList>
            <consortium name="The Broad Institute Genomics Platform"/>
            <consortium name="The Broad Institute Genome Sequencing Center for Infectious Disease"/>
            <person name="Wu L."/>
            <person name="Ma J."/>
        </authorList>
    </citation>
    <scope>NUCLEOTIDE SEQUENCE [LARGE SCALE GENOMIC DNA]</scope>
    <source>
        <strain evidence="6">JCM 4376</strain>
    </source>
</reference>
<dbReference type="Pfam" id="PF01979">
    <property type="entry name" value="Amidohydro_1"/>
    <property type="match status" value="1"/>
</dbReference>
<evidence type="ECO:0000313" key="5">
    <source>
        <dbReference type="EMBL" id="GGV95950.1"/>
    </source>
</evidence>
<dbReference type="Gene3D" id="3.20.20.140">
    <property type="entry name" value="Metal-dependent hydrolases"/>
    <property type="match status" value="1"/>
</dbReference>
<sequence>MRGRLLDGRTARMITDTHGRIRSVEHGGPNGAERLPILIPGLVDLQVNGYGGHDINADDITVDTVRRLAEALWAAGTTTFFPTVITAAEGKIVHALETIAAAVRRDPLLAHSVVGIHVEGPYLSAADGARGAHDPRYLRDPDTAELARWVAASDGLLRIVTLAPERVGATAYIEAAMRAGVLVPIGHCAAEPDQIHRAAAASQAATTPVISIESPSDGAAVQGRTLTVHGRYSESSDLKLVVDAQQTVPVITDADNGTWSATVDISDKDGTLGLAAYGKNNQTLYTQWSSFRSVEVHNPAAARPGVRIVSPRMSDKLHGTTLRSVIEVASRKGVRSVQVRANGGSWQSASRVPGSPKRYAALVDVRSLTPGFAGLEVRATDRSGRVGTSTSTYVSLGGATPAPRQTYDQDRAMWVWEQNSYPAVFDTAARDRLGRMMDDTTTFPGSDPVRTLYLGVDDYQGKDMLRDARPQVASFIRWARGRGYHVQAVVAAGTVPPYLGVLPQYQDHAVSEFQKVLDYNLAAPADARFDGVNVDIEPYILPQWKEPGSGNIPVVWLDLLEKLVHLRDASGQPLLFGPAIPSWFDSSAACCTAVTWHGKTAPLSDHVQDLSDYVSLMDYVDRADGPSGITARAAHEVAYARRIDKPESVVIGVETKDLTGGGDPETVTFWEEGRTYMEAELGKVYAAYAPDEQYFAGIAMHHYQSLLVLPSVQGGGGVTYPQELLARFRNPRIAHRLAQIALDGTTKLRARLLPVVHAEQAAGHDPEPALRCVAAWAEYVLTAPDPAALPDSAAPALARACALKGDNRRLAALLSVISPAWGEDSAILTAVNRLRRSPQPRRWTCA</sequence>
<feature type="domain" description="Amidohydrolase-related" evidence="3">
    <location>
        <begin position="37"/>
        <end position="241"/>
    </location>
</feature>
<protein>
    <recommendedName>
        <fullName evidence="7">N-acetylglucosamine-6-phosphate deacetylase</fullName>
    </recommendedName>
</protein>
<keyword evidence="2" id="KW-0378">Hydrolase</keyword>
<name>A0ABQ2W8G7_9ACTN</name>
<dbReference type="InterPro" id="IPR013118">
    <property type="entry name" value="Mannitol_DH_C"/>
</dbReference>
<evidence type="ECO:0008006" key="7">
    <source>
        <dbReference type="Google" id="ProtNLM"/>
    </source>
</evidence>
<evidence type="ECO:0000313" key="6">
    <source>
        <dbReference type="Proteomes" id="UP000660675"/>
    </source>
</evidence>
<dbReference type="SUPFAM" id="SSF51556">
    <property type="entry name" value="Metallo-dependent hydrolases"/>
    <property type="match status" value="1"/>
</dbReference>
<accession>A0ABQ2W8G7</accession>
<dbReference type="Gene3D" id="1.10.1040.10">
    <property type="entry name" value="N-(1-d-carboxylethyl)-l-norvaline Dehydrogenase, domain 2"/>
    <property type="match status" value="1"/>
</dbReference>
<dbReference type="SUPFAM" id="SSF48179">
    <property type="entry name" value="6-phosphogluconate dehydrogenase C-terminal domain-like"/>
    <property type="match status" value="1"/>
</dbReference>
<dbReference type="InterPro" id="IPR006680">
    <property type="entry name" value="Amidohydro-rel"/>
</dbReference>
<evidence type="ECO:0000259" key="4">
    <source>
        <dbReference type="Pfam" id="PF08125"/>
    </source>
</evidence>
<dbReference type="Gene3D" id="2.60.40.10">
    <property type="entry name" value="Immunoglobulins"/>
    <property type="match status" value="1"/>
</dbReference>
<evidence type="ECO:0000256" key="2">
    <source>
        <dbReference type="ARBA" id="ARBA00022801"/>
    </source>
</evidence>
<comment type="caution">
    <text evidence="5">The sequence shown here is derived from an EMBL/GenBank/DDBJ whole genome shotgun (WGS) entry which is preliminary data.</text>
</comment>
<dbReference type="EMBL" id="BMTF01000035">
    <property type="protein sequence ID" value="GGV95950.1"/>
    <property type="molecule type" value="Genomic_DNA"/>
</dbReference>
<proteinExistence type="inferred from homology"/>
<evidence type="ECO:0000256" key="1">
    <source>
        <dbReference type="ARBA" id="ARBA00010716"/>
    </source>
</evidence>
<comment type="similarity">
    <text evidence="1">Belongs to the metallo-dependent hydrolases superfamily. NagA family.</text>
</comment>
<organism evidence="5 6">
    <name type="scientific">Streptomyces gelaticus</name>
    <dbReference type="NCBI Taxonomy" id="285446"/>
    <lineage>
        <taxon>Bacteria</taxon>
        <taxon>Bacillati</taxon>
        <taxon>Actinomycetota</taxon>
        <taxon>Actinomycetes</taxon>
        <taxon>Kitasatosporales</taxon>
        <taxon>Streptomycetaceae</taxon>
        <taxon>Streptomyces</taxon>
    </lineage>
</organism>
<feature type="domain" description="Mannitol dehydrogenase C-terminal" evidence="4">
    <location>
        <begin position="705"/>
        <end position="783"/>
    </location>
</feature>
<dbReference type="InterPro" id="IPR013328">
    <property type="entry name" value="6PGD_dom2"/>
</dbReference>
<gene>
    <name evidence="5" type="ORF">GCM10015535_64550</name>
</gene>
<dbReference type="PANTHER" id="PTHR11113">
    <property type="entry name" value="N-ACETYLGLUCOSAMINE-6-PHOSPHATE DEACETYLASE"/>
    <property type="match status" value="1"/>
</dbReference>